<evidence type="ECO:0000256" key="3">
    <source>
        <dbReference type="ARBA" id="ARBA00012098"/>
    </source>
</evidence>
<dbReference type="EC" id="5.1.3.13" evidence="3"/>
<evidence type="ECO:0000256" key="5">
    <source>
        <dbReference type="ARBA" id="ARBA00029758"/>
    </source>
</evidence>
<dbReference type="InterPro" id="IPR011051">
    <property type="entry name" value="RmlC_Cupin_sf"/>
</dbReference>
<evidence type="ECO:0000256" key="2">
    <source>
        <dbReference type="ARBA" id="ARBA00001997"/>
    </source>
</evidence>
<evidence type="ECO:0000256" key="6">
    <source>
        <dbReference type="ARBA" id="ARBA00031424"/>
    </source>
</evidence>
<evidence type="ECO:0000256" key="7">
    <source>
        <dbReference type="ARBA" id="ARBA00033311"/>
    </source>
</evidence>
<dbReference type="PANTHER" id="PTHR21047:SF2">
    <property type="entry name" value="THYMIDINE DIPHOSPHO-4-KETO-RHAMNOSE 3,5-EPIMERASE"/>
    <property type="match status" value="1"/>
</dbReference>
<comment type="function">
    <text evidence="2">Catalyzes the epimerization of the C3' and C5'positions of dTDP-6-deoxy-D-xylo-4-hexulose, forming dTDP-6-deoxy-L-lyxo-4-hexulose.</text>
</comment>
<dbReference type="Pfam" id="PF00908">
    <property type="entry name" value="dTDP_sugar_isom"/>
    <property type="match status" value="1"/>
</dbReference>
<reference evidence="9" key="1">
    <citation type="journal article" date="2020" name="mSystems">
        <title>Genome- and Community-Level Interaction Insights into Carbon Utilization and Element Cycling Functions of Hydrothermarchaeota in Hydrothermal Sediment.</title>
        <authorList>
            <person name="Zhou Z."/>
            <person name="Liu Y."/>
            <person name="Xu W."/>
            <person name="Pan J."/>
            <person name="Luo Z.H."/>
            <person name="Li M."/>
        </authorList>
    </citation>
    <scope>NUCLEOTIDE SEQUENCE [LARGE SCALE GENOMIC DNA]</scope>
    <source>
        <strain evidence="9">SpSt-902</strain>
    </source>
</reference>
<dbReference type="EMBL" id="DTMM01000146">
    <property type="protein sequence ID" value="HFT93687.1"/>
    <property type="molecule type" value="Genomic_DNA"/>
</dbReference>
<dbReference type="PANTHER" id="PTHR21047">
    <property type="entry name" value="DTDP-6-DEOXY-D-GLUCOSE-3,5 EPIMERASE"/>
    <property type="match status" value="1"/>
</dbReference>
<proteinExistence type="predicted"/>
<dbReference type="SUPFAM" id="SSF51182">
    <property type="entry name" value="RmlC-like cupins"/>
    <property type="match status" value="1"/>
</dbReference>
<evidence type="ECO:0000256" key="1">
    <source>
        <dbReference type="ARBA" id="ARBA00001298"/>
    </source>
</evidence>
<dbReference type="GO" id="GO:0000271">
    <property type="term" value="P:polysaccharide biosynthetic process"/>
    <property type="evidence" value="ECO:0007669"/>
    <property type="project" value="TreeGrafter"/>
</dbReference>
<protein>
    <recommendedName>
        <fullName evidence="4">dTDP-4-dehydrorhamnose 3,5-epimerase</fullName>
        <ecNumber evidence="3">5.1.3.13</ecNumber>
    </recommendedName>
    <alternativeName>
        <fullName evidence="6">Thymidine diphospho-4-keto-rhamnose 3,5-epimerase</fullName>
    </alternativeName>
    <alternativeName>
        <fullName evidence="5">dTDP-4-keto-6-deoxyglucose 3,5-epimerase</fullName>
    </alternativeName>
    <alternativeName>
        <fullName evidence="7">dTDP-6-deoxy-D-xylo-4-hexulose 3,5-epimerase</fullName>
    </alternativeName>
</protein>
<dbReference type="AlphaFoldDB" id="A0A7C3LU65"/>
<comment type="catalytic activity">
    <reaction evidence="1">
        <text>dTDP-4-dehydro-6-deoxy-alpha-D-glucose = dTDP-4-dehydro-beta-L-rhamnose</text>
        <dbReference type="Rhea" id="RHEA:16969"/>
        <dbReference type="ChEBI" id="CHEBI:57649"/>
        <dbReference type="ChEBI" id="CHEBI:62830"/>
        <dbReference type="EC" id="5.1.3.13"/>
    </reaction>
</comment>
<evidence type="ECO:0000256" key="4">
    <source>
        <dbReference type="ARBA" id="ARBA00019595"/>
    </source>
</evidence>
<sequence length="96" mass="10914">MIFYLWGGLLFHSHGGLLFDCYSQGFAHGFQVLSEQADFFYKCTDFYDPEDEGGIFWNDPDLAIDWHLSDVAVPSKDSDLLGLSRTSFEKLPVIGR</sequence>
<evidence type="ECO:0000256" key="8">
    <source>
        <dbReference type="PIRSR" id="PIRSR600888-3"/>
    </source>
</evidence>
<dbReference type="InterPro" id="IPR014710">
    <property type="entry name" value="RmlC-like_jellyroll"/>
</dbReference>
<name>A0A7C3LU65_9BACT</name>
<dbReference type="GO" id="GO:0008830">
    <property type="term" value="F:dTDP-4-dehydrorhamnose 3,5-epimerase activity"/>
    <property type="evidence" value="ECO:0007669"/>
    <property type="project" value="UniProtKB-EC"/>
</dbReference>
<accession>A0A7C3LU65</accession>
<feature type="site" description="Participates in a stacking interaction with the thymidine ring of dTDP-4-oxo-6-deoxyglucose" evidence="8">
    <location>
        <position position="47"/>
    </location>
</feature>
<dbReference type="GO" id="GO:0019305">
    <property type="term" value="P:dTDP-rhamnose biosynthetic process"/>
    <property type="evidence" value="ECO:0007669"/>
    <property type="project" value="TreeGrafter"/>
</dbReference>
<evidence type="ECO:0000313" key="9">
    <source>
        <dbReference type="EMBL" id="HFT93687.1"/>
    </source>
</evidence>
<gene>
    <name evidence="9" type="ORF">ENX03_07100</name>
</gene>
<organism evidence="9">
    <name type="scientific">Leptospirillum ferriphilum</name>
    <dbReference type="NCBI Taxonomy" id="178606"/>
    <lineage>
        <taxon>Bacteria</taxon>
        <taxon>Pseudomonadati</taxon>
        <taxon>Nitrospirota</taxon>
        <taxon>Nitrospiria</taxon>
        <taxon>Nitrospirales</taxon>
        <taxon>Nitrospiraceae</taxon>
        <taxon>Leptospirillum</taxon>
    </lineage>
</organism>
<dbReference type="InterPro" id="IPR000888">
    <property type="entry name" value="RmlC-like"/>
</dbReference>
<dbReference type="Gene3D" id="2.60.120.10">
    <property type="entry name" value="Jelly Rolls"/>
    <property type="match status" value="1"/>
</dbReference>
<dbReference type="GO" id="GO:0005829">
    <property type="term" value="C:cytosol"/>
    <property type="evidence" value="ECO:0007669"/>
    <property type="project" value="TreeGrafter"/>
</dbReference>
<comment type="caution">
    <text evidence="9">The sequence shown here is derived from an EMBL/GenBank/DDBJ whole genome shotgun (WGS) entry which is preliminary data.</text>
</comment>